<gene>
    <name evidence="5" type="ORF">ML536_07445</name>
</gene>
<dbReference type="InterPro" id="IPR011711">
    <property type="entry name" value="GntR_C"/>
</dbReference>
<sequence>MTIHQSVLAGTAVFPRLHADSHIRSAHALVTRDIALKILKGVFPPDSTLPHETDLIDGYGVSRTALRESIKTLTAKGFLVSKTKVGTRVLHPSHWNMYDPQVLAWRVELGVDHEFLVKIYEVRQALEPAAAALAAVRRTRADIERMQKALEGMSAGRHSRESYAEPDLNFHQQVLVASGNPFMQSFSSVIEAAILCSFRISAPVDSQERLRMSLERHRMVLDAIAAHDPVTASSAMTQVIREGIENAHCKLATEPVTITMPLQIHG</sequence>
<dbReference type="PANTHER" id="PTHR43537:SF44">
    <property type="entry name" value="GNTR FAMILY REGULATORY PROTEIN"/>
    <property type="match status" value="1"/>
</dbReference>
<keyword evidence="2" id="KW-0238">DNA-binding</keyword>
<dbReference type="InterPro" id="IPR036388">
    <property type="entry name" value="WH-like_DNA-bd_sf"/>
</dbReference>
<accession>A0AA41UAR2</accession>
<keyword evidence="6" id="KW-1185">Reference proteome</keyword>
<dbReference type="SUPFAM" id="SSF46785">
    <property type="entry name" value="Winged helix' DNA-binding domain"/>
    <property type="match status" value="1"/>
</dbReference>
<proteinExistence type="predicted"/>
<name>A0AA41UAR2_9HYPH</name>
<dbReference type="SMART" id="SM00345">
    <property type="entry name" value="HTH_GNTR"/>
    <property type="match status" value="1"/>
</dbReference>
<dbReference type="InterPro" id="IPR036390">
    <property type="entry name" value="WH_DNA-bd_sf"/>
</dbReference>
<evidence type="ECO:0000313" key="6">
    <source>
        <dbReference type="Proteomes" id="UP001156140"/>
    </source>
</evidence>
<evidence type="ECO:0000259" key="4">
    <source>
        <dbReference type="PROSITE" id="PS50949"/>
    </source>
</evidence>
<dbReference type="InterPro" id="IPR008920">
    <property type="entry name" value="TF_FadR/GntR_C"/>
</dbReference>
<dbReference type="Proteomes" id="UP001156140">
    <property type="component" value="Unassembled WGS sequence"/>
</dbReference>
<keyword evidence="3" id="KW-0804">Transcription</keyword>
<dbReference type="SMART" id="SM00895">
    <property type="entry name" value="FCD"/>
    <property type="match status" value="1"/>
</dbReference>
<evidence type="ECO:0000256" key="3">
    <source>
        <dbReference type="ARBA" id="ARBA00023163"/>
    </source>
</evidence>
<evidence type="ECO:0000313" key="5">
    <source>
        <dbReference type="EMBL" id="MCI0126658.1"/>
    </source>
</evidence>
<organism evidence="5 6">
    <name type="scientific">Paradevosia shaoguanensis</name>
    <dbReference type="NCBI Taxonomy" id="1335043"/>
    <lineage>
        <taxon>Bacteria</taxon>
        <taxon>Pseudomonadati</taxon>
        <taxon>Pseudomonadota</taxon>
        <taxon>Alphaproteobacteria</taxon>
        <taxon>Hyphomicrobiales</taxon>
        <taxon>Devosiaceae</taxon>
        <taxon>Paradevosia</taxon>
    </lineage>
</organism>
<dbReference type="GO" id="GO:0003677">
    <property type="term" value="F:DNA binding"/>
    <property type="evidence" value="ECO:0007669"/>
    <property type="project" value="UniProtKB-KW"/>
</dbReference>
<dbReference type="GO" id="GO:0003700">
    <property type="term" value="F:DNA-binding transcription factor activity"/>
    <property type="evidence" value="ECO:0007669"/>
    <property type="project" value="InterPro"/>
</dbReference>
<dbReference type="Gene3D" id="1.10.10.10">
    <property type="entry name" value="Winged helix-like DNA-binding domain superfamily/Winged helix DNA-binding domain"/>
    <property type="match status" value="1"/>
</dbReference>
<dbReference type="AlphaFoldDB" id="A0AA41UAR2"/>
<protein>
    <submittedName>
        <fullName evidence="5">FadR family transcriptional regulator</fullName>
    </submittedName>
</protein>
<keyword evidence="1" id="KW-0805">Transcription regulation</keyword>
<feature type="domain" description="HTH gntR-type" evidence="4">
    <location>
        <begin position="24"/>
        <end position="92"/>
    </location>
</feature>
<dbReference type="PRINTS" id="PR00035">
    <property type="entry name" value="HTHGNTR"/>
</dbReference>
<dbReference type="EMBL" id="JALAZD010000001">
    <property type="protein sequence ID" value="MCI0126658.1"/>
    <property type="molecule type" value="Genomic_DNA"/>
</dbReference>
<evidence type="ECO:0000256" key="1">
    <source>
        <dbReference type="ARBA" id="ARBA00023015"/>
    </source>
</evidence>
<dbReference type="Gene3D" id="1.20.120.530">
    <property type="entry name" value="GntR ligand-binding domain-like"/>
    <property type="match status" value="1"/>
</dbReference>
<reference evidence="5" key="1">
    <citation type="submission" date="2022-03" db="EMBL/GenBank/DDBJ databases">
        <title>The complete genome sequence of a Methyloterrigena soli.</title>
        <authorList>
            <person name="Zi Z."/>
        </authorList>
    </citation>
    <scope>NUCLEOTIDE SEQUENCE</scope>
    <source>
        <strain evidence="5">M48</strain>
    </source>
</reference>
<dbReference type="Pfam" id="PF00392">
    <property type="entry name" value="GntR"/>
    <property type="match status" value="1"/>
</dbReference>
<evidence type="ECO:0000256" key="2">
    <source>
        <dbReference type="ARBA" id="ARBA00023125"/>
    </source>
</evidence>
<comment type="caution">
    <text evidence="5">The sequence shown here is derived from an EMBL/GenBank/DDBJ whole genome shotgun (WGS) entry which is preliminary data.</text>
</comment>
<dbReference type="InterPro" id="IPR000524">
    <property type="entry name" value="Tscrpt_reg_HTH_GntR"/>
</dbReference>
<dbReference type="SUPFAM" id="SSF48008">
    <property type="entry name" value="GntR ligand-binding domain-like"/>
    <property type="match status" value="1"/>
</dbReference>
<dbReference type="RefSeq" id="WP_052015324.1">
    <property type="nucleotide sequence ID" value="NZ_JAKETQ010000001.1"/>
</dbReference>
<dbReference type="CDD" id="cd07377">
    <property type="entry name" value="WHTH_GntR"/>
    <property type="match status" value="1"/>
</dbReference>
<dbReference type="PANTHER" id="PTHR43537">
    <property type="entry name" value="TRANSCRIPTIONAL REGULATOR, GNTR FAMILY"/>
    <property type="match status" value="1"/>
</dbReference>
<dbReference type="PROSITE" id="PS50949">
    <property type="entry name" value="HTH_GNTR"/>
    <property type="match status" value="1"/>
</dbReference>
<dbReference type="Pfam" id="PF07729">
    <property type="entry name" value="FCD"/>
    <property type="match status" value="1"/>
</dbReference>